<evidence type="ECO:0000259" key="1">
    <source>
        <dbReference type="Pfam" id="PF18478"/>
    </source>
</evidence>
<proteinExistence type="predicted"/>
<organism evidence="2 3">
    <name type="scientific">Streptomyces aidingensis</name>
    <dbReference type="NCBI Taxonomy" id="910347"/>
    <lineage>
        <taxon>Bacteria</taxon>
        <taxon>Bacillati</taxon>
        <taxon>Actinomycetota</taxon>
        <taxon>Actinomycetes</taxon>
        <taxon>Kitasatosporales</taxon>
        <taxon>Streptomycetaceae</taxon>
        <taxon>Streptomyces</taxon>
    </lineage>
</organism>
<dbReference type="Proteomes" id="UP000199207">
    <property type="component" value="Unassembled WGS sequence"/>
</dbReference>
<dbReference type="RefSeq" id="WP_093841203.1">
    <property type="nucleotide sequence ID" value="NZ_FOLM01000020.1"/>
</dbReference>
<sequence>MSSAQDLRLFLDRSSNSKRLAQALRDMGTDVVTIGERYGVKPAETVKDVRWLSEASSEGRICVGADSSILKNELEIAAVLESSARYLLYPNNNLSARQQIERFQGLLPEMLPLIDRPGPWAYKMTPDGLLEVPEAVLRKRLEDRKRRRE</sequence>
<dbReference type="InterPro" id="IPR041375">
    <property type="entry name" value="VapC45_PIN-like"/>
</dbReference>
<accession>A0A1I1TK51</accession>
<evidence type="ECO:0000313" key="2">
    <source>
        <dbReference type="EMBL" id="SFD59016.1"/>
    </source>
</evidence>
<dbReference type="OrthoDB" id="5116334at2"/>
<dbReference type="AlphaFoldDB" id="A0A1I1TK51"/>
<keyword evidence="3" id="KW-1185">Reference proteome</keyword>
<protein>
    <recommendedName>
        <fullName evidence="1">VapC45 PIN like domain-containing protein</fullName>
    </recommendedName>
</protein>
<feature type="domain" description="VapC45 PIN like" evidence="1">
    <location>
        <begin position="8"/>
        <end position="87"/>
    </location>
</feature>
<dbReference type="EMBL" id="FOLM01000020">
    <property type="protein sequence ID" value="SFD59016.1"/>
    <property type="molecule type" value="Genomic_DNA"/>
</dbReference>
<name>A0A1I1TK51_9ACTN</name>
<evidence type="ECO:0000313" key="3">
    <source>
        <dbReference type="Proteomes" id="UP000199207"/>
    </source>
</evidence>
<dbReference type="Pfam" id="PF18478">
    <property type="entry name" value="PIN_10"/>
    <property type="match status" value="1"/>
</dbReference>
<gene>
    <name evidence="2" type="ORF">SAMN05421773_12018</name>
</gene>
<reference evidence="2 3" key="1">
    <citation type="submission" date="2016-10" db="EMBL/GenBank/DDBJ databases">
        <authorList>
            <person name="de Groot N.N."/>
        </authorList>
    </citation>
    <scope>NUCLEOTIDE SEQUENCE [LARGE SCALE GENOMIC DNA]</scope>
    <source>
        <strain evidence="2 3">CGMCC 4.5739</strain>
    </source>
</reference>